<dbReference type="RefSeq" id="WP_147145222.1">
    <property type="nucleotide sequence ID" value="NZ_BKAJ01000004.1"/>
</dbReference>
<dbReference type="Gene3D" id="3.40.50.10310">
    <property type="entry name" value="Creatininase"/>
    <property type="match status" value="1"/>
</dbReference>
<gene>
    <name evidence="6" type="ORF">RSO01_01800</name>
</gene>
<reference evidence="6 7" key="1">
    <citation type="submission" date="2019-07" db="EMBL/GenBank/DDBJ databases">
        <title>Whole genome shotgun sequence of Reyranella soli NBRC 108950.</title>
        <authorList>
            <person name="Hosoyama A."/>
            <person name="Uohara A."/>
            <person name="Ohji S."/>
            <person name="Ichikawa N."/>
        </authorList>
    </citation>
    <scope>NUCLEOTIDE SEQUENCE [LARGE SCALE GENOMIC DNA]</scope>
    <source>
        <strain evidence="6 7">NBRC 108950</strain>
    </source>
</reference>
<dbReference type="Pfam" id="PF02633">
    <property type="entry name" value="Creatininase"/>
    <property type="match status" value="1"/>
</dbReference>
<dbReference type="SUPFAM" id="SSF102215">
    <property type="entry name" value="Creatininase"/>
    <property type="match status" value="1"/>
</dbReference>
<comment type="caution">
    <text evidence="6">The sequence shown here is derived from an EMBL/GenBank/DDBJ whole genome shotgun (WGS) entry which is preliminary data.</text>
</comment>
<organism evidence="6 7">
    <name type="scientific">Reyranella soli</name>
    <dbReference type="NCBI Taxonomy" id="1230389"/>
    <lineage>
        <taxon>Bacteria</taxon>
        <taxon>Pseudomonadati</taxon>
        <taxon>Pseudomonadota</taxon>
        <taxon>Alphaproteobacteria</taxon>
        <taxon>Hyphomicrobiales</taxon>
        <taxon>Reyranellaceae</taxon>
        <taxon>Reyranella</taxon>
    </lineage>
</organism>
<sequence>MTTDTGVWLEDLTWPEAKARFEAAALVVVPVGAAAKAHGPHLPLKTDALTARALAQRLIERLPAVAAPVVGFGFYPAFTSFAGSQHLSAETFKALLAELLGNLRSHGVRRLVILNTGVSTEKPIDEVASGAADLLVLHMRGMGSAAEKLLAVADGGHADERETSVMLALDPRSVRTDKLALDGPFERTGATGDPTRATAFKGERILAARIDDIVMAIAARWPDLAPRR</sequence>
<dbReference type="InterPro" id="IPR024087">
    <property type="entry name" value="Creatininase-like_sf"/>
</dbReference>
<keyword evidence="3 6" id="KW-0378">Hydrolase</keyword>
<dbReference type="PANTHER" id="PTHR35005">
    <property type="entry name" value="3-DEHYDRO-SCYLLO-INOSOSE HYDROLASE"/>
    <property type="match status" value="1"/>
</dbReference>
<evidence type="ECO:0000256" key="3">
    <source>
        <dbReference type="ARBA" id="ARBA00022801"/>
    </source>
</evidence>
<dbReference type="OrthoDB" id="9801445at2"/>
<protein>
    <submittedName>
        <fullName evidence="6">Creatinine amidohydrolase</fullName>
    </submittedName>
</protein>
<dbReference type="InterPro" id="IPR003785">
    <property type="entry name" value="Creatininase/forma_Hydrolase"/>
</dbReference>
<dbReference type="GO" id="GO:0046872">
    <property type="term" value="F:metal ion binding"/>
    <property type="evidence" value="ECO:0007669"/>
    <property type="project" value="UniProtKB-KW"/>
</dbReference>
<comment type="cofactor">
    <cofactor evidence="1">
        <name>Zn(2+)</name>
        <dbReference type="ChEBI" id="CHEBI:29105"/>
    </cofactor>
</comment>
<dbReference type="PANTHER" id="PTHR35005:SF1">
    <property type="entry name" value="2-AMINO-5-FORMYLAMINO-6-RIBOSYLAMINOPYRIMIDIN-4(3H)-ONE 5'-MONOPHOSPHATE DEFORMYLASE"/>
    <property type="match status" value="1"/>
</dbReference>
<evidence type="ECO:0000256" key="4">
    <source>
        <dbReference type="ARBA" id="ARBA00022833"/>
    </source>
</evidence>
<evidence type="ECO:0000256" key="2">
    <source>
        <dbReference type="ARBA" id="ARBA00022723"/>
    </source>
</evidence>
<name>A0A512N1Z9_9HYPH</name>
<dbReference type="Proteomes" id="UP000321058">
    <property type="component" value="Unassembled WGS sequence"/>
</dbReference>
<dbReference type="EMBL" id="BKAJ01000004">
    <property type="protein sequence ID" value="GEP53014.1"/>
    <property type="molecule type" value="Genomic_DNA"/>
</dbReference>
<evidence type="ECO:0000313" key="7">
    <source>
        <dbReference type="Proteomes" id="UP000321058"/>
    </source>
</evidence>
<proteinExistence type="inferred from homology"/>
<keyword evidence="2" id="KW-0479">Metal-binding</keyword>
<evidence type="ECO:0000256" key="1">
    <source>
        <dbReference type="ARBA" id="ARBA00001947"/>
    </source>
</evidence>
<keyword evidence="4" id="KW-0862">Zinc</keyword>
<dbReference type="AlphaFoldDB" id="A0A512N1Z9"/>
<keyword evidence="7" id="KW-1185">Reference proteome</keyword>
<dbReference type="GO" id="GO:0016811">
    <property type="term" value="F:hydrolase activity, acting on carbon-nitrogen (but not peptide) bonds, in linear amides"/>
    <property type="evidence" value="ECO:0007669"/>
    <property type="project" value="TreeGrafter"/>
</dbReference>
<comment type="similarity">
    <text evidence="5">Belongs to the creatininase superfamily.</text>
</comment>
<dbReference type="GO" id="GO:0009231">
    <property type="term" value="P:riboflavin biosynthetic process"/>
    <property type="evidence" value="ECO:0007669"/>
    <property type="project" value="TreeGrafter"/>
</dbReference>
<evidence type="ECO:0000313" key="6">
    <source>
        <dbReference type="EMBL" id="GEP53014.1"/>
    </source>
</evidence>
<accession>A0A512N1Z9</accession>
<evidence type="ECO:0000256" key="5">
    <source>
        <dbReference type="ARBA" id="ARBA00024029"/>
    </source>
</evidence>